<protein>
    <recommendedName>
        <fullName evidence="1">Stage 0 sporulation protein A homolog</fullName>
    </recommendedName>
</protein>
<feature type="domain" description="HTH araC/xylS-type" evidence="8">
    <location>
        <begin position="400"/>
        <end position="499"/>
    </location>
</feature>
<dbReference type="PANTHER" id="PTHR43280">
    <property type="entry name" value="ARAC-FAMILY TRANSCRIPTIONAL REGULATOR"/>
    <property type="match status" value="1"/>
</dbReference>
<organism evidence="10 11">
    <name type="scientific">Caproicibacterium amylolyticum</name>
    <dbReference type="NCBI Taxonomy" id="2766537"/>
    <lineage>
        <taxon>Bacteria</taxon>
        <taxon>Bacillati</taxon>
        <taxon>Bacillota</taxon>
        <taxon>Clostridia</taxon>
        <taxon>Eubacteriales</taxon>
        <taxon>Oscillospiraceae</taxon>
        <taxon>Caproicibacterium</taxon>
    </lineage>
</organism>
<dbReference type="GO" id="GO:0043565">
    <property type="term" value="F:sequence-specific DNA binding"/>
    <property type="evidence" value="ECO:0007669"/>
    <property type="project" value="InterPro"/>
</dbReference>
<evidence type="ECO:0000256" key="3">
    <source>
        <dbReference type="ARBA" id="ARBA00023125"/>
    </source>
</evidence>
<dbReference type="Proteomes" id="UP000516046">
    <property type="component" value="Chromosome"/>
</dbReference>
<evidence type="ECO:0000259" key="9">
    <source>
        <dbReference type="PROSITE" id="PS50110"/>
    </source>
</evidence>
<comment type="function">
    <text evidence="5">May play the central regulatory role in sporulation. It may be an element of the effector pathway responsible for the activation of sporulation genes in response to nutritional stress. Spo0A may act in concert with spo0H (a sigma factor) to control the expression of some genes that are critical to the sporulation process.</text>
</comment>
<dbReference type="PROSITE" id="PS50110">
    <property type="entry name" value="RESPONSE_REGULATORY"/>
    <property type="match status" value="1"/>
</dbReference>
<evidence type="ECO:0000313" key="10">
    <source>
        <dbReference type="EMBL" id="QNO18455.1"/>
    </source>
</evidence>
<dbReference type="InterPro" id="IPR009057">
    <property type="entry name" value="Homeodomain-like_sf"/>
</dbReference>
<keyword evidence="11" id="KW-1185">Reference proteome</keyword>
<evidence type="ECO:0000313" key="11">
    <source>
        <dbReference type="Proteomes" id="UP000516046"/>
    </source>
</evidence>
<dbReference type="Gene3D" id="1.10.10.60">
    <property type="entry name" value="Homeodomain-like"/>
    <property type="match status" value="2"/>
</dbReference>
<reference evidence="10 11" key="1">
    <citation type="submission" date="2020-08" db="EMBL/GenBank/DDBJ databases">
        <authorList>
            <person name="Ren C."/>
            <person name="Gu Y."/>
            <person name="Xu Y."/>
        </authorList>
    </citation>
    <scope>NUCLEOTIDE SEQUENCE [LARGE SCALE GENOMIC DNA]</scope>
    <source>
        <strain evidence="10 11">LBM18003</strain>
    </source>
</reference>
<accession>A0A7G9WIE3</accession>
<evidence type="ECO:0000259" key="8">
    <source>
        <dbReference type="PROSITE" id="PS01124"/>
    </source>
</evidence>
<dbReference type="PROSITE" id="PS00041">
    <property type="entry name" value="HTH_ARAC_FAMILY_1"/>
    <property type="match status" value="1"/>
</dbReference>
<evidence type="ECO:0000256" key="1">
    <source>
        <dbReference type="ARBA" id="ARBA00018672"/>
    </source>
</evidence>
<dbReference type="PANTHER" id="PTHR43280:SF28">
    <property type="entry name" value="HTH-TYPE TRANSCRIPTIONAL ACTIVATOR RHAS"/>
    <property type="match status" value="1"/>
</dbReference>
<feature type="domain" description="Response regulatory" evidence="9">
    <location>
        <begin position="3"/>
        <end position="121"/>
    </location>
</feature>
<feature type="modified residue" description="4-aspartylphosphate" evidence="6">
    <location>
        <position position="56"/>
    </location>
</feature>
<dbReference type="GO" id="GO:0003700">
    <property type="term" value="F:DNA-binding transcription factor activity"/>
    <property type="evidence" value="ECO:0007669"/>
    <property type="project" value="InterPro"/>
</dbReference>
<evidence type="ECO:0000256" key="6">
    <source>
        <dbReference type="PROSITE-ProRule" id="PRU00169"/>
    </source>
</evidence>
<gene>
    <name evidence="10" type="ORF">H6X83_02030</name>
</gene>
<dbReference type="SMART" id="SM00448">
    <property type="entry name" value="REC"/>
    <property type="match status" value="1"/>
</dbReference>
<dbReference type="PRINTS" id="PR00032">
    <property type="entry name" value="HTHARAC"/>
</dbReference>
<evidence type="ECO:0000256" key="4">
    <source>
        <dbReference type="ARBA" id="ARBA00023163"/>
    </source>
</evidence>
<evidence type="ECO:0000256" key="2">
    <source>
        <dbReference type="ARBA" id="ARBA00023015"/>
    </source>
</evidence>
<keyword evidence="4" id="KW-0804">Transcription</keyword>
<name>A0A7G9WIE3_9FIRM</name>
<dbReference type="GO" id="GO:0000160">
    <property type="term" value="P:phosphorelay signal transduction system"/>
    <property type="evidence" value="ECO:0007669"/>
    <property type="project" value="InterPro"/>
</dbReference>
<dbReference type="PROSITE" id="PS01124">
    <property type="entry name" value="HTH_ARAC_FAMILY_2"/>
    <property type="match status" value="1"/>
</dbReference>
<dbReference type="SUPFAM" id="SSF46689">
    <property type="entry name" value="Homeodomain-like"/>
    <property type="match status" value="1"/>
</dbReference>
<dbReference type="Pfam" id="PF00072">
    <property type="entry name" value="Response_reg"/>
    <property type="match status" value="1"/>
</dbReference>
<proteinExistence type="predicted"/>
<dbReference type="InterPro" id="IPR018060">
    <property type="entry name" value="HTH_AraC"/>
</dbReference>
<feature type="coiled-coil region" evidence="7">
    <location>
        <begin position="110"/>
        <end position="137"/>
    </location>
</feature>
<dbReference type="EMBL" id="CP060696">
    <property type="protein sequence ID" value="QNO18455.1"/>
    <property type="molecule type" value="Genomic_DNA"/>
</dbReference>
<dbReference type="SMART" id="SM00342">
    <property type="entry name" value="HTH_ARAC"/>
    <property type="match status" value="1"/>
</dbReference>
<dbReference type="InterPro" id="IPR011006">
    <property type="entry name" value="CheY-like_superfamily"/>
</dbReference>
<keyword evidence="6" id="KW-0597">Phosphoprotein</keyword>
<keyword evidence="2" id="KW-0805">Transcription regulation</keyword>
<dbReference type="AlphaFoldDB" id="A0A7G9WIE3"/>
<dbReference type="InterPro" id="IPR020449">
    <property type="entry name" value="Tscrpt_reg_AraC-type_HTH"/>
</dbReference>
<evidence type="ECO:0000256" key="5">
    <source>
        <dbReference type="ARBA" id="ARBA00024867"/>
    </source>
</evidence>
<dbReference type="InterPro" id="IPR018062">
    <property type="entry name" value="HTH_AraC-typ_CS"/>
</dbReference>
<sequence>MYKLLFAEDESATRNGILESIDWNSLGIRTVQAEKNGALAFQAAEEGFCPDILLTDIKMPRMDGIELSRKIRSLNPQCSILIISGYAEVDYLKSAIQLKAINFVDKPIKLDELTEQIRRAVNAQDELREKKELLKMEIGSMLRYSGFSAQKLEHVLRELYPQLPASLYSRAVLIRVLTADGNPVPDSSLFSILSEVQAVLRGEDSVCIPAIHKSCIQLSLFGEKGLSCCEIEVLLNKALPQYRLYFCEGTDVPLAEYEFSLKQTSGLLPQIFYNQDRHLLTPDMGISLSEPVQLPDLQPLSDLLLTKDREKVKHYIQTLLNEMSHGKKRLSPDGIAEFCFRILLKLIPKEDKFSAESNRDSAAEWLTSCVFLDRMEKELLQEVDRCFDSFGSDGGSSLIDRVLVYIKENYCKQELSLNLLSQQFYVSNVYLCVKFKEKVGKTFVRYLTELRIQKASQMLRENDLKINTIAENVGFDNGSYFTKIFKREVGMTPAEYRKFAV</sequence>
<dbReference type="SUPFAM" id="SSF52172">
    <property type="entry name" value="CheY-like"/>
    <property type="match status" value="1"/>
</dbReference>
<dbReference type="RefSeq" id="WP_212507518.1">
    <property type="nucleotide sequence ID" value="NZ_CP060696.1"/>
</dbReference>
<dbReference type="KEGG" id="caml:H6X83_02030"/>
<keyword evidence="3" id="KW-0238">DNA-binding</keyword>
<dbReference type="CDD" id="cd17536">
    <property type="entry name" value="REC_YesN-like"/>
    <property type="match status" value="1"/>
</dbReference>
<dbReference type="Gene3D" id="3.40.50.2300">
    <property type="match status" value="1"/>
</dbReference>
<dbReference type="Pfam" id="PF12833">
    <property type="entry name" value="HTH_18"/>
    <property type="match status" value="1"/>
</dbReference>
<keyword evidence="7" id="KW-0175">Coiled coil</keyword>
<dbReference type="InterPro" id="IPR001789">
    <property type="entry name" value="Sig_transdc_resp-reg_receiver"/>
</dbReference>
<evidence type="ECO:0000256" key="7">
    <source>
        <dbReference type="SAM" id="Coils"/>
    </source>
</evidence>